<organism evidence="5 6">
    <name type="scientific">Sporomusa malonica</name>
    <dbReference type="NCBI Taxonomy" id="112901"/>
    <lineage>
        <taxon>Bacteria</taxon>
        <taxon>Bacillati</taxon>
        <taxon>Bacillota</taxon>
        <taxon>Negativicutes</taxon>
        <taxon>Selenomonadales</taxon>
        <taxon>Sporomusaceae</taxon>
        <taxon>Sporomusa</taxon>
    </lineage>
</organism>
<keyword evidence="3" id="KW-0159">Chromosome partition</keyword>
<evidence type="ECO:0000313" key="6">
    <source>
        <dbReference type="Proteomes" id="UP000192738"/>
    </source>
</evidence>
<dbReference type="SUPFAM" id="SSF46785">
    <property type="entry name" value="Winged helix' DNA-binding domain"/>
    <property type="match status" value="2"/>
</dbReference>
<dbReference type="InterPro" id="IPR036390">
    <property type="entry name" value="WH_DNA-bd_sf"/>
</dbReference>
<dbReference type="PANTHER" id="PTHR34298:SF2">
    <property type="entry name" value="SEGREGATION AND CONDENSATION PROTEIN B"/>
    <property type="match status" value="1"/>
</dbReference>
<dbReference type="AlphaFoldDB" id="A0A1W2ACP3"/>
<dbReference type="Gene3D" id="1.10.10.10">
    <property type="entry name" value="Winged helix-like DNA-binding domain superfamily/Winged helix DNA-binding domain"/>
    <property type="match status" value="2"/>
</dbReference>
<dbReference type="EMBL" id="FWXI01000005">
    <property type="protein sequence ID" value="SMC58221.1"/>
    <property type="molecule type" value="Genomic_DNA"/>
</dbReference>
<dbReference type="InterPro" id="IPR036388">
    <property type="entry name" value="WH-like_DNA-bd_sf"/>
</dbReference>
<dbReference type="Pfam" id="PF04079">
    <property type="entry name" value="SMC_ScpB"/>
    <property type="match status" value="1"/>
</dbReference>
<dbReference type="Proteomes" id="UP000192738">
    <property type="component" value="Unassembled WGS sequence"/>
</dbReference>
<dbReference type="PANTHER" id="PTHR34298">
    <property type="entry name" value="SEGREGATION AND CONDENSATION PROTEIN B"/>
    <property type="match status" value="1"/>
</dbReference>
<dbReference type="NCBIfam" id="TIGR00281">
    <property type="entry name" value="SMC-Scp complex subunit ScpB"/>
    <property type="match status" value="1"/>
</dbReference>
<reference evidence="5 6" key="1">
    <citation type="submission" date="2017-04" db="EMBL/GenBank/DDBJ databases">
        <authorList>
            <person name="Afonso C.L."/>
            <person name="Miller P.J."/>
            <person name="Scott M.A."/>
            <person name="Spackman E."/>
            <person name="Goraichik I."/>
            <person name="Dimitrov K.M."/>
            <person name="Suarez D.L."/>
            <person name="Swayne D.E."/>
        </authorList>
    </citation>
    <scope>NUCLEOTIDE SEQUENCE [LARGE SCALE GENOMIC DNA]</scope>
    <source>
        <strain evidence="5 6">DSM 5090</strain>
    </source>
</reference>
<protein>
    <submittedName>
        <fullName evidence="5">Segregation and condensation protein B</fullName>
    </submittedName>
</protein>
<keyword evidence="4" id="KW-0131">Cell cycle</keyword>
<dbReference type="RefSeq" id="WP_084575110.1">
    <property type="nucleotide sequence ID" value="NZ_CP155572.1"/>
</dbReference>
<dbReference type="InterPro" id="IPR005234">
    <property type="entry name" value="ScpB_csome_segregation"/>
</dbReference>
<keyword evidence="2" id="KW-0132">Cell division</keyword>
<gene>
    <name evidence="5" type="ORF">SAMN04488500_105186</name>
</gene>
<keyword evidence="1" id="KW-0963">Cytoplasm</keyword>
<evidence type="ECO:0000256" key="1">
    <source>
        <dbReference type="ARBA" id="ARBA00022490"/>
    </source>
</evidence>
<keyword evidence="6" id="KW-1185">Reference proteome</keyword>
<dbReference type="GO" id="GO:0051304">
    <property type="term" value="P:chromosome separation"/>
    <property type="evidence" value="ECO:0007669"/>
    <property type="project" value="InterPro"/>
</dbReference>
<proteinExistence type="predicted"/>
<accession>A0A1W2ACP3</accession>
<evidence type="ECO:0000256" key="3">
    <source>
        <dbReference type="ARBA" id="ARBA00022829"/>
    </source>
</evidence>
<dbReference type="GO" id="GO:0051301">
    <property type="term" value="P:cell division"/>
    <property type="evidence" value="ECO:0007669"/>
    <property type="project" value="UniProtKB-KW"/>
</dbReference>
<evidence type="ECO:0000256" key="4">
    <source>
        <dbReference type="ARBA" id="ARBA00023306"/>
    </source>
</evidence>
<evidence type="ECO:0000256" key="2">
    <source>
        <dbReference type="ARBA" id="ARBA00022618"/>
    </source>
</evidence>
<evidence type="ECO:0000313" key="5">
    <source>
        <dbReference type="EMBL" id="SMC58221.1"/>
    </source>
</evidence>
<name>A0A1W2ACP3_9FIRM</name>
<dbReference type="STRING" id="112901.SAMN04488500_105186"/>
<dbReference type="OrthoDB" id="9806226at2"/>
<dbReference type="PIRSF" id="PIRSF019345">
    <property type="entry name" value="ScpB"/>
    <property type="match status" value="1"/>
</dbReference>
<sequence length="177" mass="19604">MFYRHLQGPIEALLFASGQPLPAERIASMLNIHIDHVHTLIADMVNSMMAEERGLTIVEVAGGYQLCTKPAFSNIVSKLAAVQESKLSAAALETLAIVAFKQPVTRQEIESIRGVNVDRVVTTLLERMLIKEIGRKEAIGRPILYGTTIEFLQCFGLKSLEDLPDISRLLPDIHPEE</sequence>